<dbReference type="EMBL" id="NPHW01003409">
    <property type="protein sequence ID" value="OXV09633.1"/>
    <property type="molecule type" value="Genomic_DNA"/>
</dbReference>
<keyword evidence="3" id="KW-1185">Reference proteome</keyword>
<dbReference type="AlphaFoldDB" id="A0A232LZQ3"/>
<comment type="caution">
    <text evidence="2">The sequence shown here is derived from an EMBL/GenBank/DDBJ whole genome shotgun (WGS) entry which is preliminary data.</text>
</comment>
<proteinExistence type="predicted"/>
<feature type="region of interest" description="Disordered" evidence="1">
    <location>
        <begin position="615"/>
        <end position="649"/>
    </location>
</feature>
<gene>
    <name evidence="2" type="ORF">Egran_02598</name>
</gene>
<organism evidence="2 3">
    <name type="scientific">Elaphomyces granulatus</name>
    <dbReference type="NCBI Taxonomy" id="519963"/>
    <lineage>
        <taxon>Eukaryota</taxon>
        <taxon>Fungi</taxon>
        <taxon>Dikarya</taxon>
        <taxon>Ascomycota</taxon>
        <taxon>Pezizomycotina</taxon>
        <taxon>Eurotiomycetes</taxon>
        <taxon>Eurotiomycetidae</taxon>
        <taxon>Eurotiales</taxon>
        <taxon>Elaphomycetaceae</taxon>
        <taxon>Elaphomyces</taxon>
    </lineage>
</organism>
<accession>A0A232LZQ3</accession>
<protein>
    <submittedName>
        <fullName evidence="2">Uncharacterized protein</fullName>
    </submittedName>
</protein>
<dbReference type="OrthoDB" id="185373at2759"/>
<reference evidence="2 3" key="1">
    <citation type="journal article" date="2015" name="Environ. Microbiol.">
        <title>Metagenome sequence of Elaphomyces granulatus from sporocarp tissue reveals Ascomycota ectomycorrhizal fingerprints of genome expansion and a Proteobacteria-rich microbiome.</title>
        <authorList>
            <person name="Quandt C.A."/>
            <person name="Kohler A."/>
            <person name="Hesse C.N."/>
            <person name="Sharpton T.J."/>
            <person name="Martin F."/>
            <person name="Spatafora J.W."/>
        </authorList>
    </citation>
    <scope>NUCLEOTIDE SEQUENCE [LARGE SCALE GENOMIC DNA]</scope>
    <source>
        <strain evidence="2 3">OSC145934</strain>
    </source>
</reference>
<feature type="compositionally biased region" description="Polar residues" evidence="1">
    <location>
        <begin position="623"/>
        <end position="649"/>
    </location>
</feature>
<feature type="region of interest" description="Disordered" evidence="1">
    <location>
        <begin position="676"/>
        <end position="696"/>
    </location>
</feature>
<feature type="compositionally biased region" description="Basic and acidic residues" evidence="1">
    <location>
        <begin position="717"/>
        <end position="743"/>
    </location>
</feature>
<feature type="compositionally biased region" description="Basic and acidic residues" evidence="1">
    <location>
        <begin position="678"/>
        <end position="695"/>
    </location>
</feature>
<sequence>MQNIWSRAARPPSVSCLDTAINGVTSRTTTASSRRRLRIGNSVTALYSSIFAAAALADAKAKDKRRLEWEDKITAVKDEVNELVEEEHRILTELTSRRTQLIGGRLQTRNFSTATPFHLASPKRYDFADPPSLAREAADDGKSLQELDLSFPEADDPLFDCTDEEAGSSESDNIYAWASGDAIRIKAIQKLALKQLAIRFLLRPVIAHNYIGLPMDYAPDFELPRLNTTDLLKELNTIRKRIRALKTSDQEPFDDLARDLPISQHQHLHAKSEEFDATLKNDINMYLSMTMSLPELLLRISNNLISCDLPDRPKSFQLMIMAFTRTRQNDLVDLVLRTVLPNRFTLTTPFIISTLTFFRKSKNLKDFDQFLQMLRGEGYPVNLRLMALYQKRFVNGVEITVPPLASCNPVIFGALIAAALRFDQPDRANAWLQVWRSTGYLDDFSTLCAFLRFYNVRNDWESGLHTMMRALTFIISTTSHPEARIERLIVHMVHFCDSCQRGDVSELLIKAAVQSGFNWKAAYKQSDIDSDLDPTFQRWQKAAEASNFPGRQRTTWERCHAYVTLVGEKIRQLARSEVDGFPELRHNMTKTYSHNALSMSLLGGQRGNIKELSNLTDRPLDGQSISQNSQSLNDASKDGLSQPSTGSATSNVLDTEILALKDEVLQLKRVVNKLRQSQTEESRKNTEMLRSEPKLADQNSHAIIKNVSQTATSESGVIRKEAERRHYSTSRTPRDGIQRHQGREGAINQVTIQFLDESEECRNSQQYQLRRIHPPGAKLRRKQVGFWRASSR</sequence>
<dbReference type="Proteomes" id="UP000243515">
    <property type="component" value="Unassembled WGS sequence"/>
</dbReference>
<evidence type="ECO:0000256" key="1">
    <source>
        <dbReference type="SAM" id="MobiDB-lite"/>
    </source>
</evidence>
<evidence type="ECO:0000313" key="2">
    <source>
        <dbReference type="EMBL" id="OXV09633.1"/>
    </source>
</evidence>
<name>A0A232LZQ3_9EURO</name>
<evidence type="ECO:0000313" key="3">
    <source>
        <dbReference type="Proteomes" id="UP000243515"/>
    </source>
</evidence>
<feature type="region of interest" description="Disordered" evidence="1">
    <location>
        <begin position="709"/>
        <end position="745"/>
    </location>
</feature>